<feature type="active site" description="Nucleophile" evidence="6">
    <location>
        <position position="453"/>
    </location>
</feature>
<evidence type="ECO:0000256" key="1">
    <source>
        <dbReference type="ARBA" id="ARBA00004752"/>
    </source>
</evidence>
<dbReference type="InterPro" id="IPR036365">
    <property type="entry name" value="PGBD-like_sf"/>
</dbReference>
<dbReference type="AlphaFoldDB" id="A0A6J4I901"/>
<dbReference type="GO" id="GO:0008360">
    <property type="term" value="P:regulation of cell shape"/>
    <property type="evidence" value="ECO:0007669"/>
    <property type="project" value="UniProtKB-UniRule"/>
</dbReference>
<dbReference type="InterPro" id="IPR002477">
    <property type="entry name" value="Peptidoglycan-bd-like"/>
</dbReference>
<dbReference type="Gene3D" id="1.10.101.10">
    <property type="entry name" value="PGBD-like superfamily/PGBD"/>
    <property type="match status" value="1"/>
</dbReference>
<evidence type="ECO:0000256" key="2">
    <source>
        <dbReference type="ARBA" id="ARBA00022679"/>
    </source>
</evidence>
<dbReference type="EMBL" id="CADCTF010000098">
    <property type="protein sequence ID" value="CAA9244767.1"/>
    <property type="molecule type" value="Genomic_DNA"/>
</dbReference>
<dbReference type="SUPFAM" id="SSF141523">
    <property type="entry name" value="L,D-transpeptidase catalytic domain-like"/>
    <property type="match status" value="1"/>
</dbReference>
<evidence type="ECO:0000256" key="7">
    <source>
        <dbReference type="SAM" id="SignalP"/>
    </source>
</evidence>
<evidence type="ECO:0000256" key="6">
    <source>
        <dbReference type="PROSITE-ProRule" id="PRU01373"/>
    </source>
</evidence>
<feature type="active site" description="Proton donor/acceptor" evidence="6">
    <location>
        <position position="439"/>
    </location>
</feature>
<keyword evidence="2" id="KW-0808">Transferase</keyword>
<evidence type="ECO:0000256" key="5">
    <source>
        <dbReference type="ARBA" id="ARBA00023316"/>
    </source>
</evidence>
<dbReference type="InterPro" id="IPR009091">
    <property type="entry name" value="RCC1/BLIP-II"/>
</dbReference>
<gene>
    <name evidence="9" type="ORF">AVDCRST_MAG50-1901</name>
</gene>
<reference evidence="9" key="1">
    <citation type="submission" date="2020-02" db="EMBL/GenBank/DDBJ databases">
        <authorList>
            <person name="Meier V. D."/>
        </authorList>
    </citation>
    <scope>NUCLEOTIDE SEQUENCE</scope>
    <source>
        <strain evidence="9">AVDCRST_MAG50</strain>
    </source>
</reference>
<dbReference type="InterPro" id="IPR005490">
    <property type="entry name" value="LD_TPept_cat_dom"/>
</dbReference>
<dbReference type="SUPFAM" id="SSF50974">
    <property type="entry name" value="Nitrous oxide reductase, N-terminal domain"/>
    <property type="match status" value="1"/>
</dbReference>
<keyword evidence="7" id="KW-0732">Signal</keyword>
<accession>A0A6J4I901</accession>
<protein>
    <recommendedName>
        <fullName evidence="8">L,D-TPase catalytic domain-containing protein</fullName>
    </recommendedName>
</protein>
<keyword evidence="4 6" id="KW-0573">Peptidoglycan synthesis</keyword>
<evidence type="ECO:0000313" key="9">
    <source>
        <dbReference type="EMBL" id="CAA9244767.1"/>
    </source>
</evidence>
<dbReference type="GO" id="GO:0071555">
    <property type="term" value="P:cell wall organization"/>
    <property type="evidence" value="ECO:0007669"/>
    <property type="project" value="UniProtKB-UniRule"/>
</dbReference>
<proteinExistence type="predicted"/>
<keyword evidence="5 6" id="KW-0961">Cell wall biogenesis/degradation</keyword>
<name>A0A6J4I901_9ACTN</name>
<organism evidence="9">
    <name type="scientific">uncultured Acidimicrobiales bacterium</name>
    <dbReference type="NCBI Taxonomy" id="310071"/>
    <lineage>
        <taxon>Bacteria</taxon>
        <taxon>Bacillati</taxon>
        <taxon>Actinomycetota</taxon>
        <taxon>Acidimicrobiia</taxon>
        <taxon>Acidimicrobiales</taxon>
        <taxon>environmental samples</taxon>
    </lineage>
</organism>
<dbReference type="Gene3D" id="2.40.440.10">
    <property type="entry name" value="L,D-transpeptidase catalytic domain-like"/>
    <property type="match status" value="1"/>
</dbReference>
<dbReference type="SUPFAM" id="SSF47090">
    <property type="entry name" value="PGBD-like"/>
    <property type="match status" value="1"/>
</dbReference>
<dbReference type="InterPro" id="IPR038063">
    <property type="entry name" value="Transpep_catalytic_dom"/>
</dbReference>
<dbReference type="PROSITE" id="PS52029">
    <property type="entry name" value="LD_TPASE"/>
    <property type="match status" value="1"/>
</dbReference>
<feature type="chain" id="PRO_5027016649" description="L,D-TPase catalytic domain-containing protein" evidence="7">
    <location>
        <begin position="28"/>
        <end position="480"/>
    </location>
</feature>
<feature type="signal peptide" evidence="7">
    <location>
        <begin position="1"/>
        <end position="27"/>
    </location>
</feature>
<dbReference type="CDD" id="cd16913">
    <property type="entry name" value="YkuD_like"/>
    <property type="match status" value="1"/>
</dbReference>
<keyword evidence="3 6" id="KW-0133">Cell shape</keyword>
<dbReference type="UniPathway" id="UPA00219"/>
<evidence type="ECO:0000256" key="3">
    <source>
        <dbReference type="ARBA" id="ARBA00022960"/>
    </source>
</evidence>
<sequence>MPALRRTLALLVLSLLLPAIGAAPASAAEGSGDGTVRAFGAAPFAGSTDGVDLARPLVGMAGTPSDRGYWLVASDGGVFSFGDARFQGSTGDIALNSPVVGMAATPSGAGYWMFASDGGIFSFGDAGFFGSTGDLRLNQPIVGMAPTPTGRGYWLVASDGGVFSFGDARFHGSTGEIRLNQRVVAMSATATGGGYWLVAADGGIFSFGDAGYLGSTGDVRLNQPIVGMAATPSGNGYWLAAADGGVFTFGDAAYHGSSVGGIPEGRVALGIAATTAAGGYWIVAGPLPALPAGEPPSTAMIQQRLLDLGYWGIVDGAPGPQTTQMIYAFQKANGLARDGDLDASELLLLFFTDSRARARSSAGYTLELDKSRQLLLVVRDGFVEWTFNTSTGNGARYSGGIAITPEGRFVVERQINALRISRLGELWRPKYFTGGYAIHGSPSIPPYPASHGCARLSNPAIDFIWGANLAPVGTPFWSYS</sequence>
<evidence type="ECO:0000256" key="4">
    <source>
        <dbReference type="ARBA" id="ARBA00022984"/>
    </source>
</evidence>
<dbReference type="Pfam" id="PF03734">
    <property type="entry name" value="YkuD"/>
    <property type="match status" value="1"/>
</dbReference>
<feature type="domain" description="L,D-TPase catalytic" evidence="8">
    <location>
        <begin position="364"/>
        <end position="479"/>
    </location>
</feature>
<dbReference type="GO" id="GO:0009252">
    <property type="term" value="P:peptidoglycan biosynthetic process"/>
    <property type="evidence" value="ECO:0007669"/>
    <property type="project" value="UniProtKB-UniPathway"/>
</dbReference>
<dbReference type="InterPro" id="IPR011045">
    <property type="entry name" value="N2O_reductase_N"/>
</dbReference>
<dbReference type="InterPro" id="IPR036366">
    <property type="entry name" value="PGBDSf"/>
</dbReference>
<dbReference type="GO" id="GO:0016740">
    <property type="term" value="F:transferase activity"/>
    <property type="evidence" value="ECO:0007669"/>
    <property type="project" value="UniProtKB-KW"/>
</dbReference>
<comment type="pathway">
    <text evidence="1 6">Cell wall biogenesis; peptidoglycan biosynthesis.</text>
</comment>
<dbReference type="Pfam" id="PF01471">
    <property type="entry name" value="PG_binding_1"/>
    <property type="match status" value="1"/>
</dbReference>
<evidence type="ECO:0000259" key="8">
    <source>
        <dbReference type="PROSITE" id="PS52029"/>
    </source>
</evidence>
<dbReference type="Gene3D" id="2.130.10.30">
    <property type="entry name" value="Regulator of chromosome condensation 1/beta-lactamase-inhibitor protein II"/>
    <property type="match status" value="1"/>
</dbReference>